<keyword evidence="1" id="KW-0732">Signal</keyword>
<dbReference type="InterPro" id="IPR051288">
    <property type="entry name" value="Serum_paraoxonase/arylesterase"/>
</dbReference>
<gene>
    <name evidence="2" type="ORF">CSOL1703_00013082</name>
</gene>
<evidence type="ECO:0008006" key="4">
    <source>
        <dbReference type="Google" id="ProtNLM"/>
    </source>
</evidence>
<dbReference type="PANTHER" id="PTHR11799:SF30">
    <property type="entry name" value="SERUM PARAOXONASE_ARYLESTERASE 2"/>
    <property type="match status" value="1"/>
</dbReference>
<protein>
    <recommendedName>
        <fullName evidence="4">Serum paraoxonase/arylesterase 1</fullName>
    </recommendedName>
</protein>
<feature type="signal peptide" evidence="1">
    <location>
        <begin position="1"/>
        <end position="27"/>
    </location>
</feature>
<feature type="chain" id="PRO_5040318649" description="Serum paraoxonase/arylesterase 1" evidence="1">
    <location>
        <begin position="28"/>
        <end position="397"/>
    </location>
</feature>
<dbReference type="OrthoDB" id="5307922at2759"/>
<proteinExistence type="predicted"/>
<evidence type="ECO:0000313" key="3">
    <source>
        <dbReference type="Proteomes" id="UP000775872"/>
    </source>
</evidence>
<dbReference type="Proteomes" id="UP000775872">
    <property type="component" value="Unassembled WGS sequence"/>
</dbReference>
<name>A0A9N9Z0K3_9HYPO</name>
<evidence type="ECO:0000313" key="2">
    <source>
        <dbReference type="EMBL" id="CAH0046846.1"/>
    </source>
</evidence>
<dbReference type="InterPro" id="IPR011042">
    <property type="entry name" value="6-blade_b-propeller_TolB-like"/>
</dbReference>
<dbReference type="SUPFAM" id="SSF63829">
    <property type="entry name" value="Calcium-dependent phosphotriesterase"/>
    <property type="match status" value="1"/>
</dbReference>
<accession>A0A9N9Z0K3</accession>
<dbReference type="EMBL" id="CABFOC020000015">
    <property type="protein sequence ID" value="CAH0046846.1"/>
    <property type="molecule type" value="Genomic_DNA"/>
</dbReference>
<comment type="caution">
    <text evidence="2">The sequence shown here is derived from an EMBL/GenBank/DDBJ whole genome shotgun (WGS) entry which is preliminary data.</text>
</comment>
<organism evidence="2 3">
    <name type="scientific">Clonostachys solani</name>
    <dbReference type="NCBI Taxonomy" id="160281"/>
    <lineage>
        <taxon>Eukaryota</taxon>
        <taxon>Fungi</taxon>
        <taxon>Dikarya</taxon>
        <taxon>Ascomycota</taxon>
        <taxon>Pezizomycotina</taxon>
        <taxon>Sordariomycetes</taxon>
        <taxon>Hypocreomycetidae</taxon>
        <taxon>Hypocreales</taxon>
        <taxon>Bionectriaceae</taxon>
        <taxon>Clonostachys</taxon>
    </lineage>
</organism>
<dbReference type="PANTHER" id="PTHR11799">
    <property type="entry name" value="PARAOXONASE"/>
    <property type="match status" value="1"/>
</dbReference>
<dbReference type="Gene3D" id="2.120.10.30">
    <property type="entry name" value="TolB, C-terminal domain"/>
    <property type="match status" value="1"/>
</dbReference>
<evidence type="ECO:0000256" key="1">
    <source>
        <dbReference type="SAM" id="SignalP"/>
    </source>
</evidence>
<sequence length="397" mass="44586">MALRLPIAIFAVALAALFAWVRDRSNALSIFYANHPDRLVRINTSKSYEIKFQDRVRNCEDAFLLKEQGLAILACDPGRDKWNTVMGVFHPGQIPQAELYIYNYAAKNLDDDKILKKLELVNFPEGLNFHTVGFGYHEESSHLFVTNHARTGPRIEQFKLDIRSLKATHILSILHPQLISPNAIIPLSAEELLVTNDHYFTAKQSKPLYLMESYLGPALAPLLYINLKNIDKGNAKVLARVPYPNGMGFINSTTLAIASTSRGSVYFYSMTKDQHNLPKLQYQSRIRLPFLPDNLAVEDGKLLIGGQPHPPSMAKYVSIRHICNFPDTLQGATEEMKDACNSWSATSWAAEWSEADGLKDVYAGTEYPTSSTFVRDSKRNVAIIVGLYARGIMVLHE</sequence>
<reference evidence="3" key="1">
    <citation type="submission" date="2019-06" db="EMBL/GenBank/DDBJ databases">
        <authorList>
            <person name="Broberg M."/>
        </authorList>
    </citation>
    <scope>NUCLEOTIDE SEQUENCE [LARGE SCALE GENOMIC DNA]</scope>
</reference>
<reference evidence="2 3" key="2">
    <citation type="submission" date="2021-10" db="EMBL/GenBank/DDBJ databases">
        <authorList>
            <person name="Piombo E."/>
        </authorList>
    </citation>
    <scope>NUCLEOTIDE SEQUENCE [LARGE SCALE GENOMIC DNA]</scope>
</reference>
<keyword evidence="3" id="KW-1185">Reference proteome</keyword>
<dbReference type="AlphaFoldDB" id="A0A9N9Z0K3"/>